<evidence type="ECO:0000256" key="4">
    <source>
        <dbReference type="ARBA" id="ARBA00022475"/>
    </source>
</evidence>
<evidence type="ECO:0000256" key="10">
    <source>
        <dbReference type="ARBA" id="ARBA00023136"/>
    </source>
</evidence>
<dbReference type="Pfam" id="PF01061">
    <property type="entry name" value="ABC2_membrane"/>
    <property type="match status" value="1"/>
</dbReference>
<dbReference type="PROSITE" id="PS51012">
    <property type="entry name" value="ABC_TM2"/>
    <property type="match status" value="1"/>
</dbReference>
<feature type="transmembrane region" description="Helical" evidence="11">
    <location>
        <begin position="78"/>
        <end position="99"/>
    </location>
</feature>
<keyword evidence="5" id="KW-0762">Sugar transport</keyword>
<comment type="similarity">
    <text evidence="2 11">Belongs to the ABC-2 integral membrane protein family.</text>
</comment>
<dbReference type="GeneID" id="55563599"/>
<keyword evidence="10 11" id="KW-0472">Membrane</keyword>
<keyword evidence="8 11" id="KW-1133">Transmembrane helix</keyword>
<dbReference type="PIRSF" id="PIRSF006648">
    <property type="entry name" value="DrrB"/>
    <property type="match status" value="1"/>
</dbReference>
<comment type="caution">
    <text evidence="13">The sequence shown here is derived from an EMBL/GenBank/DDBJ whole genome shotgun (WGS) entry which is preliminary data.</text>
</comment>
<name>A0ABM8LT73_9BURK</name>
<sequence length="273" mass="30906">MQQYSSSGREIFASLWRNRSLVLALTKREIIGRYRGSVMGLAWSFFNPILMLSIYTFIFSVVFNARWGTNTSGSKTEFALILFVGLIVHGLFAECVLRAPSLILSNVNYVKKVIFPLEILPWVAFSAALFHTCISLIVLLVARILLQHELPWTVVLFPLLLVPLVLGTLGVSWFLSALGVYVRDIGQITSMLTTILLFMSPVFYPISALPEKYRLLVNLNPLAYLIEESRNLLIFGVLPDIRHWAVLMILSSAVAWLGFFWFQKTRKGFADVL</sequence>
<evidence type="ECO:0000256" key="5">
    <source>
        <dbReference type="ARBA" id="ARBA00022597"/>
    </source>
</evidence>
<keyword evidence="7" id="KW-0972">Capsule biogenesis/degradation</keyword>
<evidence type="ECO:0000256" key="1">
    <source>
        <dbReference type="ARBA" id="ARBA00004651"/>
    </source>
</evidence>
<feature type="transmembrane region" description="Helical" evidence="11">
    <location>
        <begin position="119"/>
        <end position="146"/>
    </location>
</feature>
<evidence type="ECO:0000256" key="8">
    <source>
        <dbReference type="ARBA" id="ARBA00022989"/>
    </source>
</evidence>
<protein>
    <recommendedName>
        <fullName evidence="11">Transport permease protein</fullName>
    </recommendedName>
</protein>
<keyword evidence="9" id="KW-0625">Polysaccharide transport</keyword>
<keyword evidence="3 11" id="KW-0813">Transport</keyword>
<keyword evidence="6 11" id="KW-0812">Transmembrane</keyword>
<feature type="transmembrane region" description="Helical" evidence="11">
    <location>
        <begin position="188"/>
        <end position="206"/>
    </location>
</feature>
<dbReference type="PRINTS" id="PR00164">
    <property type="entry name" value="ABC2TRNSPORT"/>
</dbReference>
<accession>A0ABM8LT73</accession>
<feature type="transmembrane region" description="Helical" evidence="11">
    <location>
        <begin position="152"/>
        <end position="176"/>
    </location>
</feature>
<dbReference type="RefSeq" id="WP_049077101.1">
    <property type="nucleotide sequence ID" value="NZ_CADIKY010000003.1"/>
</dbReference>
<dbReference type="InterPro" id="IPR000412">
    <property type="entry name" value="ABC_2_transport"/>
</dbReference>
<keyword evidence="4 11" id="KW-1003">Cell membrane</keyword>
<evidence type="ECO:0000256" key="9">
    <source>
        <dbReference type="ARBA" id="ARBA00023047"/>
    </source>
</evidence>
<dbReference type="Proteomes" id="UP000494161">
    <property type="component" value="Unassembled WGS sequence"/>
</dbReference>
<evidence type="ECO:0000256" key="2">
    <source>
        <dbReference type="ARBA" id="ARBA00007783"/>
    </source>
</evidence>
<proteinExistence type="inferred from homology"/>
<organism evidence="13 14">
    <name type="scientific">Achromobacter ruhlandii</name>
    <dbReference type="NCBI Taxonomy" id="72557"/>
    <lineage>
        <taxon>Bacteria</taxon>
        <taxon>Pseudomonadati</taxon>
        <taxon>Pseudomonadota</taxon>
        <taxon>Betaproteobacteria</taxon>
        <taxon>Burkholderiales</taxon>
        <taxon>Alcaligenaceae</taxon>
        <taxon>Achromobacter</taxon>
    </lineage>
</organism>
<evidence type="ECO:0000256" key="6">
    <source>
        <dbReference type="ARBA" id="ARBA00022692"/>
    </source>
</evidence>
<dbReference type="PANTHER" id="PTHR30413">
    <property type="entry name" value="INNER MEMBRANE TRANSPORT PERMEASE"/>
    <property type="match status" value="1"/>
</dbReference>
<dbReference type="PANTHER" id="PTHR30413:SF10">
    <property type="entry name" value="CAPSULE POLYSACCHARIDE EXPORT INNER-MEMBRANE PROTEIN CTRC"/>
    <property type="match status" value="1"/>
</dbReference>
<dbReference type="InterPro" id="IPR047817">
    <property type="entry name" value="ABC2_TM_bact-type"/>
</dbReference>
<keyword evidence="14" id="KW-1185">Reference proteome</keyword>
<feature type="domain" description="ABC transmembrane type-2" evidence="12">
    <location>
        <begin position="39"/>
        <end position="265"/>
    </location>
</feature>
<evidence type="ECO:0000256" key="7">
    <source>
        <dbReference type="ARBA" id="ARBA00022903"/>
    </source>
</evidence>
<reference evidence="13 14" key="1">
    <citation type="submission" date="2020-04" db="EMBL/GenBank/DDBJ databases">
        <authorList>
            <person name="De Canck E."/>
        </authorList>
    </citation>
    <scope>NUCLEOTIDE SEQUENCE [LARGE SCALE GENOMIC DNA]</scope>
    <source>
        <strain evidence="13 14">LMG 7053</strain>
    </source>
</reference>
<evidence type="ECO:0000256" key="3">
    <source>
        <dbReference type="ARBA" id="ARBA00022448"/>
    </source>
</evidence>
<comment type="subcellular location">
    <subcellularLocation>
        <location evidence="11">Cell inner membrane</location>
        <topology evidence="11">Multi-pass membrane protein</topology>
    </subcellularLocation>
    <subcellularLocation>
        <location evidence="1">Cell membrane</location>
        <topology evidence="1">Multi-pass membrane protein</topology>
    </subcellularLocation>
</comment>
<evidence type="ECO:0000259" key="12">
    <source>
        <dbReference type="PROSITE" id="PS51012"/>
    </source>
</evidence>
<evidence type="ECO:0000313" key="14">
    <source>
        <dbReference type="Proteomes" id="UP000494161"/>
    </source>
</evidence>
<dbReference type="InterPro" id="IPR013525">
    <property type="entry name" value="ABC2_TM"/>
</dbReference>
<feature type="transmembrane region" description="Helical" evidence="11">
    <location>
        <begin position="38"/>
        <end position="58"/>
    </location>
</feature>
<feature type="transmembrane region" description="Helical" evidence="11">
    <location>
        <begin position="241"/>
        <end position="262"/>
    </location>
</feature>
<gene>
    <name evidence="13" type="primary">tagG</name>
    <name evidence="13" type="ORF">LMG7053_01951</name>
</gene>
<dbReference type="EMBL" id="CADILJ010000012">
    <property type="protein sequence ID" value="CAB3945697.1"/>
    <property type="molecule type" value="Genomic_DNA"/>
</dbReference>
<evidence type="ECO:0000256" key="11">
    <source>
        <dbReference type="RuleBase" id="RU361157"/>
    </source>
</evidence>
<evidence type="ECO:0000313" key="13">
    <source>
        <dbReference type="EMBL" id="CAB3945697.1"/>
    </source>
</evidence>